<name>F4XKR9_9CYAN</name>
<evidence type="ECO:0000313" key="1">
    <source>
        <dbReference type="EMBL" id="EGJ34820.1"/>
    </source>
</evidence>
<keyword evidence="2" id="KW-1185">Reference proteome</keyword>
<gene>
    <name evidence="1" type="ORF">LYNGBM3L_12120</name>
</gene>
<dbReference type="HOGENOM" id="CLU_2602161_0_0_3"/>
<accession>F4XKR9</accession>
<organism evidence="1 2">
    <name type="scientific">Moorena producens 3L</name>
    <dbReference type="NCBI Taxonomy" id="489825"/>
    <lineage>
        <taxon>Bacteria</taxon>
        <taxon>Bacillati</taxon>
        <taxon>Cyanobacteriota</taxon>
        <taxon>Cyanophyceae</taxon>
        <taxon>Coleofasciculales</taxon>
        <taxon>Coleofasciculaceae</taxon>
        <taxon>Moorena</taxon>
    </lineage>
</organism>
<dbReference type="EMBL" id="GL890826">
    <property type="protein sequence ID" value="EGJ34820.1"/>
    <property type="molecule type" value="Genomic_DNA"/>
</dbReference>
<evidence type="ECO:0000313" key="2">
    <source>
        <dbReference type="Proteomes" id="UP000003959"/>
    </source>
</evidence>
<protein>
    <submittedName>
        <fullName evidence="1">Uncharacterized protein</fullName>
    </submittedName>
</protein>
<proteinExistence type="predicted"/>
<dbReference type="AlphaFoldDB" id="F4XKR9"/>
<reference evidence="2" key="1">
    <citation type="journal article" date="2011" name="Proc. Natl. Acad. Sci. U.S.A.">
        <title>Genomic insights into the physiology and ecology of the marine filamentous cyanobacterium Lyngbya majuscula.</title>
        <authorList>
            <person name="Jones A.C."/>
            <person name="Monroe E.A."/>
            <person name="Podell S."/>
            <person name="Hess W.R."/>
            <person name="Klages S."/>
            <person name="Esquenazi E."/>
            <person name="Niessen S."/>
            <person name="Hoover H."/>
            <person name="Rothmann M."/>
            <person name="Lasken R.S."/>
            <person name="Yates J.R.III."/>
            <person name="Reinhardt R."/>
            <person name="Kube M."/>
            <person name="Burkart M.D."/>
            <person name="Allen E.E."/>
            <person name="Dorrestein P.C."/>
            <person name="Gerwick W.H."/>
            <person name="Gerwick L."/>
        </authorList>
    </citation>
    <scope>NUCLEOTIDE SEQUENCE [LARGE SCALE GENOMIC DNA]</scope>
    <source>
        <strain evidence="2">3L</strain>
    </source>
</reference>
<sequence length="79" mass="8789">MIEYLWKAAFAFYSDTSQQAEVWVSKRLLLILEGKSSTVAGGMRGSATKRQLSASQRQPVDKCARYLLTTLLTSNTTIT</sequence>
<dbReference type="Proteomes" id="UP000003959">
    <property type="component" value="Unassembled WGS sequence"/>
</dbReference>